<dbReference type="STRING" id="1073089.A0A1L9R567"/>
<dbReference type="PANTHER" id="PTHR36182">
    <property type="entry name" value="PROTEIN, PUTATIVE (AFU_ORTHOLOGUE AFUA_6G10930)-RELATED"/>
    <property type="match status" value="1"/>
</dbReference>
<reference evidence="4" key="1">
    <citation type="journal article" date="2017" name="Genome Biol.">
        <title>Comparative genomics reveals high biological diversity and specific adaptations in the industrially and medically important fungal genus Aspergillus.</title>
        <authorList>
            <person name="de Vries R.P."/>
            <person name="Riley R."/>
            <person name="Wiebenga A."/>
            <person name="Aguilar-Osorio G."/>
            <person name="Amillis S."/>
            <person name="Uchima C.A."/>
            <person name="Anderluh G."/>
            <person name="Asadollahi M."/>
            <person name="Askin M."/>
            <person name="Barry K."/>
            <person name="Battaglia E."/>
            <person name="Bayram O."/>
            <person name="Benocci T."/>
            <person name="Braus-Stromeyer S.A."/>
            <person name="Caldana C."/>
            <person name="Canovas D."/>
            <person name="Cerqueira G.C."/>
            <person name="Chen F."/>
            <person name="Chen W."/>
            <person name="Choi C."/>
            <person name="Clum A."/>
            <person name="Dos Santos R.A."/>
            <person name="Damasio A.R."/>
            <person name="Diallinas G."/>
            <person name="Emri T."/>
            <person name="Fekete E."/>
            <person name="Flipphi M."/>
            <person name="Freyberg S."/>
            <person name="Gallo A."/>
            <person name="Gournas C."/>
            <person name="Habgood R."/>
            <person name="Hainaut M."/>
            <person name="Harispe M.L."/>
            <person name="Henrissat B."/>
            <person name="Hilden K.S."/>
            <person name="Hope R."/>
            <person name="Hossain A."/>
            <person name="Karabika E."/>
            <person name="Karaffa L."/>
            <person name="Karanyi Z."/>
            <person name="Krasevec N."/>
            <person name="Kuo A."/>
            <person name="Kusch H."/>
            <person name="LaButti K."/>
            <person name="Lagendijk E.L."/>
            <person name="Lapidus A."/>
            <person name="Levasseur A."/>
            <person name="Lindquist E."/>
            <person name="Lipzen A."/>
            <person name="Logrieco A.F."/>
            <person name="MacCabe A."/>
            <person name="Maekelae M.R."/>
            <person name="Malavazi I."/>
            <person name="Melin P."/>
            <person name="Meyer V."/>
            <person name="Mielnichuk N."/>
            <person name="Miskei M."/>
            <person name="Molnar A.P."/>
            <person name="Mule G."/>
            <person name="Ngan C.Y."/>
            <person name="Orejas M."/>
            <person name="Orosz E."/>
            <person name="Ouedraogo J.P."/>
            <person name="Overkamp K.M."/>
            <person name="Park H.-S."/>
            <person name="Perrone G."/>
            <person name="Piumi F."/>
            <person name="Punt P.J."/>
            <person name="Ram A.F."/>
            <person name="Ramon A."/>
            <person name="Rauscher S."/>
            <person name="Record E."/>
            <person name="Riano-Pachon D.M."/>
            <person name="Robert V."/>
            <person name="Roehrig J."/>
            <person name="Ruller R."/>
            <person name="Salamov A."/>
            <person name="Salih N.S."/>
            <person name="Samson R.A."/>
            <person name="Sandor E."/>
            <person name="Sanguinetti M."/>
            <person name="Schuetze T."/>
            <person name="Sepcic K."/>
            <person name="Shelest E."/>
            <person name="Sherlock G."/>
            <person name="Sophianopoulou V."/>
            <person name="Squina F.M."/>
            <person name="Sun H."/>
            <person name="Susca A."/>
            <person name="Todd R.B."/>
            <person name="Tsang A."/>
            <person name="Unkles S.E."/>
            <person name="van de Wiele N."/>
            <person name="van Rossen-Uffink D."/>
            <person name="Oliveira J.V."/>
            <person name="Vesth T.C."/>
            <person name="Visser J."/>
            <person name="Yu J.-H."/>
            <person name="Zhou M."/>
            <person name="Andersen M.R."/>
            <person name="Archer D.B."/>
            <person name="Baker S.E."/>
            <person name="Benoit I."/>
            <person name="Brakhage A.A."/>
            <person name="Braus G.H."/>
            <person name="Fischer R."/>
            <person name="Frisvad J.C."/>
            <person name="Goldman G.H."/>
            <person name="Houbraken J."/>
            <person name="Oakley B."/>
            <person name="Pocsi I."/>
            <person name="Scazzocchio C."/>
            <person name="Seiboth B."/>
            <person name="vanKuyk P.A."/>
            <person name="Wortman J."/>
            <person name="Dyer P.S."/>
            <person name="Grigoriev I.V."/>
        </authorList>
    </citation>
    <scope>NUCLEOTIDE SEQUENCE [LARGE SCALE GENOMIC DNA]</scope>
    <source>
        <strain evidence="4">DTO 134E9</strain>
    </source>
</reference>
<feature type="signal peptide" evidence="2">
    <location>
        <begin position="1"/>
        <end position="21"/>
    </location>
</feature>
<organism evidence="3 4">
    <name type="scientific">Aspergillus wentii DTO 134E9</name>
    <dbReference type="NCBI Taxonomy" id="1073089"/>
    <lineage>
        <taxon>Eukaryota</taxon>
        <taxon>Fungi</taxon>
        <taxon>Dikarya</taxon>
        <taxon>Ascomycota</taxon>
        <taxon>Pezizomycotina</taxon>
        <taxon>Eurotiomycetes</taxon>
        <taxon>Eurotiomycetidae</taxon>
        <taxon>Eurotiales</taxon>
        <taxon>Aspergillaceae</taxon>
        <taxon>Aspergillus</taxon>
        <taxon>Aspergillus subgen. Cremei</taxon>
    </lineage>
</organism>
<dbReference type="VEuPathDB" id="FungiDB:ASPWEDRAFT_699551"/>
<dbReference type="GeneID" id="63754934"/>
<feature type="compositionally biased region" description="Basic residues" evidence="1">
    <location>
        <begin position="250"/>
        <end position="263"/>
    </location>
</feature>
<protein>
    <recommendedName>
        <fullName evidence="5">Chitin-binding type-4 domain-containing protein</fullName>
    </recommendedName>
</protein>
<feature type="region of interest" description="Disordered" evidence="1">
    <location>
        <begin position="239"/>
        <end position="263"/>
    </location>
</feature>
<evidence type="ECO:0000313" key="4">
    <source>
        <dbReference type="Proteomes" id="UP000184383"/>
    </source>
</evidence>
<dbReference type="AlphaFoldDB" id="A0A1L9R567"/>
<proteinExistence type="predicted"/>
<name>A0A1L9R567_ASPWE</name>
<feature type="chain" id="PRO_5013064053" description="Chitin-binding type-4 domain-containing protein" evidence="2">
    <location>
        <begin position="22"/>
        <end position="263"/>
    </location>
</feature>
<dbReference type="SMR" id="A0A1L9R567"/>
<dbReference type="PANTHER" id="PTHR36182:SF2">
    <property type="entry name" value="LYTIC POLYSACCHARIDE MONOOXYGENASE"/>
    <property type="match status" value="1"/>
</dbReference>
<dbReference type="RefSeq" id="XP_040683736.1">
    <property type="nucleotide sequence ID" value="XM_040839086.1"/>
</dbReference>
<sequence>MLFSKTGFVAAILLGASTVNAHLYMKSPHPYGQSTLNNSPLAADGSDFPCKQRNGVYAAANGDNTFKIGEEQSLTLVGSATHGGGSCQISLSTDLKPTKNSKWMVIKSWEGGCPIKTNGNIGNSPSSTVPSNLKFKIPKGIKNGKYTLAWTWFNRIGNREMYMNCAPITVTGGSSKRSNDEASIQKRSSNFPPMFIANVNGCTTKENYDIRFPNPGKYVQKLGDAKNLLPKGQSACTGTPKFGAAGNKKASTRRRNAGHHFRA</sequence>
<gene>
    <name evidence="3" type="ORF">ASPWEDRAFT_699551</name>
</gene>
<dbReference type="OrthoDB" id="2342176at2759"/>
<dbReference type="Gene3D" id="2.70.50.70">
    <property type="match status" value="1"/>
</dbReference>
<dbReference type="EMBL" id="KV878217">
    <property type="protein sequence ID" value="OJJ30059.1"/>
    <property type="molecule type" value="Genomic_DNA"/>
</dbReference>
<accession>A0A1L9R567</accession>
<keyword evidence="4" id="KW-1185">Reference proteome</keyword>
<evidence type="ECO:0000313" key="3">
    <source>
        <dbReference type="EMBL" id="OJJ30059.1"/>
    </source>
</evidence>
<evidence type="ECO:0008006" key="5">
    <source>
        <dbReference type="Google" id="ProtNLM"/>
    </source>
</evidence>
<evidence type="ECO:0000256" key="2">
    <source>
        <dbReference type="SAM" id="SignalP"/>
    </source>
</evidence>
<dbReference type="Proteomes" id="UP000184383">
    <property type="component" value="Unassembled WGS sequence"/>
</dbReference>
<keyword evidence="2" id="KW-0732">Signal</keyword>
<evidence type="ECO:0000256" key="1">
    <source>
        <dbReference type="SAM" id="MobiDB-lite"/>
    </source>
</evidence>